<feature type="compositionally biased region" description="Polar residues" evidence="1">
    <location>
        <begin position="64"/>
        <end position="74"/>
    </location>
</feature>
<dbReference type="Proteomes" id="UP001251528">
    <property type="component" value="Unassembled WGS sequence"/>
</dbReference>
<sequence length="325" mass="34502">MASPAADFQKIITDARERKKNSALADRIFNRDRRRQSAPPKLKPTHGGSLASRVGVKKQRATPAGTSLNANNRRASLPAGNVDGDWTHDLHDSVNSASGKAKGAGFLSSRISVPGSNNNNNAANRNASKRKTKLAAALAQTETDQVNIVTAPPRGPKNMGLTIRGLAGPFAVMGQNFAPGTTAADIESAMTPVGGDMISCNIVKTSPFLLVEMVFASREGGERAIETFNDKTADGRVIRMYPKVGGYKPPTSQRNEPPANAPSGPKNSKASTRDHEVVDGSMGFPDLVNTENKQSSMGTNRLYSDRMVGGNRRGRGPQRARGGGR</sequence>
<feature type="compositionally biased region" description="Polar residues" evidence="1">
    <location>
        <begin position="289"/>
        <end position="302"/>
    </location>
</feature>
<dbReference type="CDD" id="cd00590">
    <property type="entry name" value="RRM_SF"/>
    <property type="match status" value="1"/>
</dbReference>
<evidence type="ECO:0000313" key="3">
    <source>
        <dbReference type="Proteomes" id="UP001251528"/>
    </source>
</evidence>
<proteinExistence type="predicted"/>
<dbReference type="AlphaFoldDB" id="A0AAJ0FRS7"/>
<dbReference type="SUPFAM" id="SSF54928">
    <property type="entry name" value="RNA-binding domain, RBD"/>
    <property type="match status" value="1"/>
</dbReference>
<feature type="compositionally biased region" description="Basic residues" evidence="1">
    <location>
        <begin position="312"/>
        <end position="325"/>
    </location>
</feature>
<organism evidence="2 3">
    <name type="scientific">Conoideocrella luteorostrata</name>
    <dbReference type="NCBI Taxonomy" id="1105319"/>
    <lineage>
        <taxon>Eukaryota</taxon>
        <taxon>Fungi</taxon>
        <taxon>Dikarya</taxon>
        <taxon>Ascomycota</taxon>
        <taxon>Pezizomycotina</taxon>
        <taxon>Sordariomycetes</taxon>
        <taxon>Hypocreomycetidae</taxon>
        <taxon>Hypocreales</taxon>
        <taxon>Clavicipitaceae</taxon>
        <taxon>Conoideocrella</taxon>
    </lineage>
</organism>
<comment type="caution">
    <text evidence="2">The sequence shown here is derived from an EMBL/GenBank/DDBJ whole genome shotgun (WGS) entry which is preliminary data.</text>
</comment>
<name>A0AAJ0FRS7_9HYPO</name>
<feature type="region of interest" description="Disordered" evidence="1">
    <location>
        <begin position="242"/>
        <end position="325"/>
    </location>
</feature>
<dbReference type="GO" id="GO:0003676">
    <property type="term" value="F:nucleic acid binding"/>
    <property type="evidence" value="ECO:0007669"/>
    <property type="project" value="InterPro"/>
</dbReference>
<dbReference type="InterPro" id="IPR035979">
    <property type="entry name" value="RBD_domain_sf"/>
</dbReference>
<protein>
    <recommendedName>
        <fullName evidence="4">RNA-binding protein</fullName>
    </recommendedName>
</protein>
<gene>
    <name evidence="2" type="ORF">QQS21_008064</name>
</gene>
<accession>A0AAJ0FRS7</accession>
<evidence type="ECO:0008006" key="4">
    <source>
        <dbReference type="Google" id="ProtNLM"/>
    </source>
</evidence>
<evidence type="ECO:0000313" key="2">
    <source>
        <dbReference type="EMBL" id="KAK2594222.1"/>
    </source>
</evidence>
<keyword evidence="3" id="KW-1185">Reference proteome</keyword>
<evidence type="ECO:0000256" key="1">
    <source>
        <dbReference type="SAM" id="MobiDB-lite"/>
    </source>
</evidence>
<feature type="region of interest" description="Disordered" evidence="1">
    <location>
        <begin position="1"/>
        <end position="84"/>
    </location>
</feature>
<dbReference type="EMBL" id="JASWJB010000176">
    <property type="protein sequence ID" value="KAK2594222.1"/>
    <property type="molecule type" value="Genomic_DNA"/>
</dbReference>
<reference evidence="2" key="1">
    <citation type="submission" date="2023-06" db="EMBL/GenBank/DDBJ databases">
        <title>Conoideocrella luteorostrata (Hypocreales: Clavicipitaceae), a potential biocontrol fungus for elongate hemlock scale in United States Christmas tree production areas.</title>
        <authorList>
            <person name="Barrett H."/>
            <person name="Lovett B."/>
            <person name="Macias A.M."/>
            <person name="Stajich J.E."/>
            <person name="Kasson M.T."/>
        </authorList>
    </citation>
    <scope>NUCLEOTIDE SEQUENCE</scope>
    <source>
        <strain evidence="2">ARSEF 14590</strain>
    </source>
</reference>